<protein>
    <submittedName>
        <fullName evidence="5">ABC transporter</fullName>
    </submittedName>
</protein>
<evidence type="ECO:0000313" key="5">
    <source>
        <dbReference type="EMBL" id="OQX35089.1"/>
    </source>
</evidence>
<reference evidence="5" key="1">
    <citation type="submission" date="2017-02" db="EMBL/GenBank/DDBJ databases">
        <title>Novel co-symbiosis in the unique lucinid bivalve Phacoides pectinatus.</title>
        <authorList>
            <person name="Lim S.J."/>
            <person name="Davis B.G."/>
            <person name="Gill D.E."/>
            <person name="Engel A.S."/>
            <person name="Anderson L.C."/>
            <person name="Campbell B.J."/>
        </authorList>
    </citation>
    <scope>NUCLEOTIDE SEQUENCE [LARGE SCALE GENOMIC DNA]</scope>
    <source>
        <strain evidence="5">LUC13016_P6</strain>
    </source>
</reference>
<evidence type="ECO:0000259" key="4">
    <source>
        <dbReference type="Pfam" id="PF00005"/>
    </source>
</evidence>
<dbReference type="PANTHER" id="PTHR42939">
    <property type="entry name" value="ABC TRANSPORTER ATP-BINDING PROTEIN ALBC-RELATED"/>
    <property type="match status" value="1"/>
</dbReference>
<keyword evidence="6" id="KW-1185">Reference proteome</keyword>
<dbReference type="InterPro" id="IPR003439">
    <property type="entry name" value="ABC_transporter-like_ATP-bd"/>
</dbReference>
<keyword evidence="1" id="KW-0813">Transport</keyword>
<sequence length="126" mass="13729">MEPLLRIRDLHRTYGDLRALEALDFELHRSEVLGLLGPNGAGKSTTMRIISGALAPSAGAVEIDGIDLLRHPIAAKARLGYLPETPPLYPDLTVDEYLDYAARLRGLRGAALGRARARARERCGLT</sequence>
<dbReference type="InterPro" id="IPR051782">
    <property type="entry name" value="ABC_Transporter_VariousFunc"/>
</dbReference>
<gene>
    <name evidence="5" type="ORF">B0D84_02780</name>
</gene>
<dbReference type="PANTHER" id="PTHR42939:SF1">
    <property type="entry name" value="ABC TRANSPORTER ATP-BINDING PROTEIN ALBC-RELATED"/>
    <property type="match status" value="1"/>
</dbReference>
<evidence type="ECO:0000256" key="1">
    <source>
        <dbReference type="ARBA" id="ARBA00022448"/>
    </source>
</evidence>
<dbReference type="Gene3D" id="3.40.50.300">
    <property type="entry name" value="P-loop containing nucleotide triphosphate hydrolases"/>
    <property type="match status" value="1"/>
</dbReference>
<dbReference type="EMBL" id="MUIE01000187">
    <property type="protein sequence ID" value="OQX35089.1"/>
    <property type="molecule type" value="Genomic_DNA"/>
</dbReference>
<name>A0A657PP55_9GAMM</name>
<evidence type="ECO:0000256" key="3">
    <source>
        <dbReference type="ARBA" id="ARBA00022840"/>
    </source>
</evidence>
<evidence type="ECO:0000313" key="6">
    <source>
        <dbReference type="Proteomes" id="UP000243361"/>
    </source>
</evidence>
<evidence type="ECO:0000256" key="2">
    <source>
        <dbReference type="ARBA" id="ARBA00022741"/>
    </source>
</evidence>
<comment type="caution">
    <text evidence="5">The sequence shown here is derived from an EMBL/GenBank/DDBJ whole genome shotgun (WGS) entry which is preliminary data.</text>
</comment>
<dbReference type="InterPro" id="IPR027417">
    <property type="entry name" value="P-loop_NTPase"/>
</dbReference>
<feature type="non-terminal residue" evidence="5">
    <location>
        <position position="126"/>
    </location>
</feature>
<proteinExistence type="predicted"/>
<keyword evidence="2" id="KW-0547">Nucleotide-binding</keyword>
<dbReference type="Proteomes" id="UP000243361">
    <property type="component" value="Unassembled WGS sequence"/>
</dbReference>
<accession>A0A657PP55</accession>
<dbReference type="AlphaFoldDB" id="A0A657PP55"/>
<organism evidence="5 6">
    <name type="scientific">Candidatus Sedimenticola endophacoides</name>
    <dbReference type="NCBI Taxonomy" id="2548426"/>
    <lineage>
        <taxon>Bacteria</taxon>
        <taxon>Pseudomonadati</taxon>
        <taxon>Pseudomonadota</taxon>
        <taxon>Gammaproteobacteria</taxon>
        <taxon>Chromatiales</taxon>
        <taxon>Sedimenticolaceae</taxon>
        <taxon>Sedimenticola</taxon>
    </lineage>
</organism>
<dbReference type="Pfam" id="PF00005">
    <property type="entry name" value="ABC_tran"/>
    <property type="match status" value="1"/>
</dbReference>
<keyword evidence="3" id="KW-0067">ATP-binding</keyword>
<dbReference type="GO" id="GO:0005524">
    <property type="term" value="F:ATP binding"/>
    <property type="evidence" value="ECO:0007669"/>
    <property type="project" value="UniProtKB-KW"/>
</dbReference>
<dbReference type="SUPFAM" id="SSF52540">
    <property type="entry name" value="P-loop containing nucleoside triphosphate hydrolases"/>
    <property type="match status" value="1"/>
</dbReference>
<feature type="domain" description="ABC transporter" evidence="4">
    <location>
        <begin position="20"/>
        <end position="104"/>
    </location>
</feature>
<dbReference type="GO" id="GO:0016887">
    <property type="term" value="F:ATP hydrolysis activity"/>
    <property type="evidence" value="ECO:0007669"/>
    <property type="project" value="InterPro"/>
</dbReference>